<evidence type="ECO:0000256" key="1">
    <source>
        <dbReference type="ARBA" id="ARBA00006611"/>
    </source>
</evidence>
<accession>A0A8J7QB16</accession>
<evidence type="ECO:0000256" key="2">
    <source>
        <dbReference type="SAM" id="Coils"/>
    </source>
</evidence>
<protein>
    <submittedName>
        <fullName evidence="4">PilT/PilU family type 4a pilus ATPase</fullName>
    </submittedName>
</protein>
<dbReference type="CDD" id="cd01131">
    <property type="entry name" value="PilT"/>
    <property type="match status" value="1"/>
</dbReference>
<dbReference type="InterPro" id="IPR003593">
    <property type="entry name" value="AAA+_ATPase"/>
</dbReference>
<dbReference type="Proteomes" id="UP000664417">
    <property type="component" value="Unassembled WGS sequence"/>
</dbReference>
<evidence type="ECO:0000313" key="5">
    <source>
        <dbReference type="Proteomes" id="UP000664417"/>
    </source>
</evidence>
<sequence>MIQLDDLLREMVSQNASDLHIKPMRPPLFRLDGVLRPSKHNPMRPEEIKQTLDGILQARHRRELEERQAVDVGYSVKGVSRFRANIFIQRGTYGAVFRRIPIEIPSLLDWGLPSVIEEFTTLHQGLILVTGPTGSGKSSTLSAMIRLINETRPVHILTIEDPIEFLFRDQMSAITQREIGMDTPTFQQALRNAMRQDPDVIMVGEMRDTPTMETAITASETGHLVLSTLHTNSASQSIDRIMDAFPSSQQKQVRLQLSQVLQAIMTLKLLPKKSDNGRIAAVEICRNSPVISKMIAENRISEIDEEMAKSVNYYKMQTMNQSMIALVINSQISVETAMAASPNREELDLALRKIFYSAGAEGGNMGESYSDFSKIEELMESARLYTELQDKYKFEVDSRETRIRELEAEVGNSENRLQQAFQQLDRLLKEKEQLAAEKEKTREFYEKKMANLRKQFQERLNQKR</sequence>
<proteinExistence type="inferred from homology"/>
<keyword evidence="2" id="KW-0175">Coiled coil</keyword>
<dbReference type="Gene3D" id="3.40.50.300">
    <property type="entry name" value="P-loop containing nucleotide triphosphate hydrolases"/>
    <property type="match status" value="1"/>
</dbReference>
<feature type="coiled-coil region" evidence="2">
    <location>
        <begin position="396"/>
        <end position="462"/>
    </location>
</feature>
<dbReference type="RefSeq" id="WP_207860313.1">
    <property type="nucleotide sequence ID" value="NZ_JAFREP010000017.1"/>
</dbReference>
<dbReference type="InterPro" id="IPR006321">
    <property type="entry name" value="PilT/PilU"/>
</dbReference>
<dbReference type="PROSITE" id="PS00662">
    <property type="entry name" value="T2SP_E"/>
    <property type="match status" value="1"/>
</dbReference>
<dbReference type="GO" id="GO:0005524">
    <property type="term" value="F:ATP binding"/>
    <property type="evidence" value="ECO:0007669"/>
    <property type="project" value="InterPro"/>
</dbReference>
<organism evidence="4 5">
    <name type="scientific">Acanthopleuribacter pedis</name>
    <dbReference type="NCBI Taxonomy" id="442870"/>
    <lineage>
        <taxon>Bacteria</taxon>
        <taxon>Pseudomonadati</taxon>
        <taxon>Acidobacteriota</taxon>
        <taxon>Holophagae</taxon>
        <taxon>Acanthopleuribacterales</taxon>
        <taxon>Acanthopleuribacteraceae</taxon>
        <taxon>Acanthopleuribacter</taxon>
    </lineage>
</organism>
<dbReference type="PANTHER" id="PTHR30486">
    <property type="entry name" value="TWITCHING MOTILITY PROTEIN PILT"/>
    <property type="match status" value="1"/>
</dbReference>
<comment type="similarity">
    <text evidence="1">Belongs to the GSP E family.</text>
</comment>
<feature type="domain" description="Bacterial type II secretion system protein E" evidence="3">
    <location>
        <begin position="194"/>
        <end position="208"/>
    </location>
</feature>
<dbReference type="EMBL" id="JAFREP010000017">
    <property type="protein sequence ID" value="MBO1320359.1"/>
    <property type="molecule type" value="Genomic_DNA"/>
</dbReference>
<gene>
    <name evidence="4" type="ORF">J3U88_17930</name>
</gene>
<dbReference type="Pfam" id="PF00437">
    <property type="entry name" value="T2SSE"/>
    <property type="match status" value="1"/>
</dbReference>
<dbReference type="GO" id="GO:0016887">
    <property type="term" value="F:ATP hydrolysis activity"/>
    <property type="evidence" value="ECO:0007669"/>
    <property type="project" value="InterPro"/>
</dbReference>
<evidence type="ECO:0000313" key="4">
    <source>
        <dbReference type="EMBL" id="MBO1320359.1"/>
    </source>
</evidence>
<dbReference type="NCBIfam" id="TIGR01420">
    <property type="entry name" value="pilT_fam"/>
    <property type="match status" value="1"/>
</dbReference>
<name>A0A8J7QB16_9BACT</name>
<dbReference type="SMART" id="SM00382">
    <property type="entry name" value="AAA"/>
    <property type="match status" value="1"/>
</dbReference>
<keyword evidence="5" id="KW-1185">Reference proteome</keyword>
<evidence type="ECO:0000259" key="3">
    <source>
        <dbReference type="PROSITE" id="PS00662"/>
    </source>
</evidence>
<dbReference type="PANTHER" id="PTHR30486:SF12">
    <property type="entry name" value="TYPE IV PILUS ATPASE PILU"/>
    <property type="match status" value="1"/>
</dbReference>
<reference evidence="4" key="1">
    <citation type="submission" date="2021-03" db="EMBL/GenBank/DDBJ databases">
        <authorList>
            <person name="Wang G."/>
        </authorList>
    </citation>
    <scope>NUCLEOTIDE SEQUENCE</scope>
    <source>
        <strain evidence="4">KCTC 12899</strain>
    </source>
</reference>
<comment type="caution">
    <text evidence="4">The sequence shown here is derived from an EMBL/GenBank/DDBJ whole genome shotgun (WGS) entry which is preliminary data.</text>
</comment>
<dbReference type="AlphaFoldDB" id="A0A8J7QB16"/>
<dbReference type="InterPro" id="IPR001482">
    <property type="entry name" value="T2SS/T4SS_dom"/>
</dbReference>
<dbReference type="InterPro" id="IPR027417">
    <property type="entry name" value="P-loop_NTPase"/>
</dbReference>
<dbReference type="InterPro" id="IPR050921">
    <property type="entry name" value="T4SS_GSP_E_ATPase"/>
</dbReference>
<dbReference type="SUPFAM" id="SSF52540">
    <property type="entry name" value="P-loop containing nucleoside triphosphate hydrolases"/>
    <property type="match status" value="1"/>
</dbReference>
<dbReference type="Gene3D" id="3.30.450.90">
    <property type="match status" value="1"/>
</dbReference>